<keyword evidence="4" id="KW-1185">Reference proteome</keyword>
<comment type="similarity">
    <text evidence="1">Belongs to the metallophosphoesterase superfamily. YfcE family.</text>
</comment>
<organism evidence="3 4">
    <name type="scientific">Shimia sagamensis</name>
    <dbReference type="NCBI Taxonomy" id="1566352"/>
    <lineage>
        <taxon>Bacteria</taxon>
        <taxon>Pseudomonadati</taxon>
        <taxon>Pseudomonadota</taxon>
        <taxon>Alphaproteobacteria</taxon>
        <taxon>Rhodobacterales</taxon>
        <taxon>Roseobacteraceae</taxon>
    </lineage>
</organism>
<dbReference type="Pfam" id="PF12850">
    <property type="entry name" value="Metallophos_2"/>
    <property type="match status" value="1"/>
</dbReference>
<protein>
    <submittedName>
        <fullName evidence="3">Phosphoesterase, MJ0936 family</fullName>
    </submittedName>
</protein>
<dbReference type="EMBL" id="FXTY01000003">
    <property type="protein sequence ID" value="SMP17219.1"/>
    <property type="molecule type" value="Genomic_DNA"/>
</dbReference>
<reference evidence="3 4" key="1">
    <citation type="submission" date="2017-05" db="EMBL/GenBank/DDBJ databases">
        <authorList>
            <person name="Varghese N."/>
            <person name="Submissions S."/>
        </authorList>
    </citation>
    <scope>NUCLEOTIDE SEQUENCE [LARGE SCALE GENOMIC DNA]</scope>
    <source>
        <strain evidence="3 4">DSM 29734</strain>
    </source>
</reference>
<sequence>MKDRWAVISDIHGNVDALRAVFAEIDRLGCSRILNLGDHVSGPLAAAETLDEVMARDDMISVHGNHDRYVLRAMETLGPSDAVAAAQLTEVHKDWLAALPAAALIEDVFLCHGTPDSDETYWLHDVTPQGDVVDRGGSAVAELAATAPAKAQVLLCGHTHLPRIIQLASGAVVLNPGSVGLPAYDDVTPVPHVVQSGDPAARFALMERRNTEWDMSLRRVPYDASRMVDLAQRNNRPDWAHPLQTGWFDT</sequence>
<gene>
    <name evidence="3" type="ORF">SAMN06265373_103112</name>
</gene>
<dbReference type="InterPro" id="IPR024654">
    <property type="entry name" value="Calcineurin-like_PHP_lpxH"/>
</dbReference>
<name>A0ABY1NVV1_9RHOB</name>
<accession>A0ABY1NVV1</accession>
<evidence type="ECO:0000313" key="3">
    <source>
        <dbReference type="EMBL" id="SMP17219.1"/>
    </source>
</evidence>
<evidence type="ECO:0000256" key="1">
    <source>
        <dbReference type="ARBA" id="ARBA00008950"/>
    </source>
</evidence>
<dbReference type="Gene3D" id="3.60.21.10">
    <property type="match status" value="1"/>
</dbReference>
<feature type="domain" description="Calcineurin-like phosphoesterase" evidence="2">
    <location>
        <begin position="6"/>
        <end position="184"/>
    </location>
</feature>
<dbReference type="InterPro" id="IPR050126">
    <property type="entry name" value="Ap4A_hydrolase"/>
</dbReference>
<dbReference type="PIRSF" id="PIRSF000883">
    <property type="entry name" value="Pesterase_MJ0912"/>
    <property type="match status" value="1"/>
</dbReference>
<dbReference type="PANTHER" id="PTHR42850:SF2">
    <property type="entry name" value="BLL5683 PROTEIN"/>
    <property type="match status" value="1"/>
</dbReference>
<dbReference type="InterPro" id="IPR011152">
    <property type="entry name" value="Pesterase_MJ0912"/>
</dbReference>
<proteinExistence type="inferred from homology"/>
<dbReference type="InterPro" id="IPR029052">
    <property type="entry name" value="Metallo-depent_PP-like"/>
</dbReference>
<evidence type="ECO:0000313" key="4">
    <source>
        <dbReference type="Proteomes" id="UP001157961"/>
    </source>
</evidence>
<evidence type="ECO:0000259" key="2">
    <source>
        <dbReference type="Pfam" id="PF12850"/>
    </source>
</evidence>
<dbReference type="RefSeq" id="WP_283425575.1">
    <property type="nucleotide sequence ID" value="NZ_FXTY01000003.1"/>
</dbReference>
<dbReference type="SUPFAM" id="SSF56300">
    <property type="entry name" value="Metallo-dependent phosphatases"/>
    <property type="match status" value="1"/>
</dbReference>
<dbReference type="PANTHER" id="PTHR42850">
    <property type="entry name" value="METALLOPHOSPHOESTERASE"/>
    <property type="match status" value="1"/>
</dbReference>
<comment type="caution">
    <text evidence="3">The sequence shown here is derived from an EMBL/GenBank/DDBJ whole genome shotgun (WGS) entry which is preliminary data.</text>
</comment>
<dbReference type="Proteomes" id="UP001157961">
    <property type="component" value="Unassembled WGS sequence"/>
</dbReference>